<reference evidence="2 3" key="1">
    <citation type="submission" date="2024-07" db="EMBL/GenBank/DDBJ databases">
        <title>Chromosome-level genome assembly of the water stick insect Ranatra chinensis (Heteroptera: Nepidae).</title>
        <authorList>
            <person name="Liu X."/>
        </authorList>
    </citation>
    <scope>NUCLEOTIDE SEQUENCE [LARGE SCALE GENOMIC DNA]</scope>
    <source>
        <strain evidence="2">Cailab_2021Rc</strain>
        <tissue evidence="2">Muscle</tissue>
    </source>
</reference>
<evidence type="ECO:0000313" key="3">
    <source>
        <dbReference type="Proteomes" id="UP001558652"/>
    </source>
</evidence>
<dbReference type="EMBL" id="JBFDAA010000005">
    <property type="protein sequence ID" value="KAL1132431.1"/>
    <property type="molecule type" value="Genomic_DNA"/>
</dbReference>
<keyword evidence="3" id="KW-1185">Reference proteome</keyword>
<proteinExistence type="predicted"/>
<protein>
    <submittedName>
        <fullName evidence="2">Uncharacterized protein</fullName>
    </submittedName>
</protein>
<evidence type="ECO:0000313" key="2">
    <source>
        <dbReference type="EMBL" id="KAL1132431.1"/>
    </source>
</evidence>
<name>A0ABD0YME8_9HEMI</name>
<dbReference type="Proteomes" id="UP001558652">
    <property type="component" value="Unassembled WGS sequence"/>
</dbReference>
<feature type="region of interest" description="Disordered" evidence="1">
    <location>
        <begin position="133"/>
        <end position="171"/>
    </location>
</feature>
<sequence length="288" mass="32725">MALDEEHLKSKEQVETHVKKYGEDKWLLGNAGSFVQDFMGLTKDDNTCDLPYYDILTKASLLRSQDVENENFGIKFSGSSPSGSLQKNEIMEGSPRVSTTVATVHATENTKSVMPKSSQENLDDHYQSNTFESSVVHPNDESSEELFVSATEENVEDGNCSDEKGEDDSAGDEPWWVVQKVEAVNKKIENVFLILLDNELREKNTYNTQITTKWSLEKIQSCVKVKSDPVTIELEFDSVRIDKQSRTYIMEYADAKKAKLFVQFVMVCLSLKWKNLAYPMKKDCLKKV</sequence>
<evidence type="ECO:0000256" key="1">
    <source>
        <dbReference type="SAM" id="MobiDB-lite"/>
    </source>
</evidence>
<gene>
    <name evidence="2" type="ORF">AAG570_010386</name>
</gene>
<accession>A0ABD0YME8</accession>
<organism evidence="2 3">
    <name type="scientific">Ranatra chinensis</name>
    <dbReference type="NCBI Taxonomy" id="642074"/>
    <lineage>
        <taxon>Eukaryota</taxon>
        <taxon>Metazoa</taxon>
        <taxon>Ecdysozoa</taxon>
        <taxon>Arthropoda</taxon>
        <taxon>Hexapoda</taxon>
        <taxon>Insecta</taxon>
        <taxon>Pterygota</taxon>
        <taxon>Neoptera</taxon>
        <taxon>Paraneoptera</taxon>
        <taxon>Hemiptera</taxon>
        <taxon>Heteroptera</taxon>
        <taxon>Panheteroptera</taxon>
        <taxon>Nepomorpha</taxon>
        <taxon>Nepidae</taxon>
        <taxon>Ranatrinae</taxon>
        <taxon>Ranatra</taxon>
    </lineage>
</organism>
<feature type="compositionally biased region" description="Acidic residues" evidence="1">
    <location>
        <begin position="153"/>
        <end position="171"/>
    </location>
</feature>
<dbReference type="AlphaFoldDB" id="A0ABD0YME8"/>
<comment type="caution">
    <text evidence="2">The sequence shown here is derived from an EMBL/GenBank/DDBJ whole genome shotgun (WGS) entry which is preliminary data.</text>
</comment>